<dbReference type="EMBL" id="MEHD01000018">
    <property type="protein sequence ID" value="ODR58853.1"/>
    <property type="molecule type" value="Genomic_DNA"/>
</dbReference>
<evidence type="ECO:0000313" key="2">
    <source>
        <dbReference type="EMBL" id="ODR33936.1"/>
    </source>
</evidence>
<evidence type="ECO:0000256" key="1">
    <source>
        <dbReference type="SAM" id="MobiDB-lite"/>
    </source>
</evidence>
<evidence type="ECO:0000313" key="5">
    <source>
        <dbReference type="Proteomes" id="UP000094869"/>
    </source>
</evidence>
<dbReference type="AlphaFoldDB" id="A0A1E3U5A1"/>
<keyword evidence="5" id="KW-1185">Reference proteome</keyword>
<comment type="caution">
    <text evidence="2">The sequence shown here is derived from an EMBL/GenBank/DDBJ whole genome shotgun (WGS) entry which is preliminary data.</text>
</comment>
<proteinExistence type="predicted"/>
<reference evidence="3 5" key="1">
    <citation type="submission" date="2016-08" db="EMBL/GenBank/DDBJ databases">
        <title>Characterization of Isolates of Eisenbergiella tayi Derived from Blood Cultures, Using Whole Genome Sequencing.</title>
        <authorList>
            <person name="Bernier A.-M."/>
            <person name="Burdz T."/>
            <person name="Wiebe D."/>
            <person name="Bernard K."/>
        </authorList>
    </citation>
    <scope>NUCLEOTIDE SEQUENCE [LARGE SCALE GENOMIC DNA]</scope>
    <source>
        <strain evidence="3 5">NML120146</strain>
    </source>
</reference>
<sequence length="139" mass="16032">MGKIKEQLNIRSSLLTGTADIFWKDFFPASGIRTDCLFENNLYKKHIQDSSSADAQQHIMLPLMYAENEGRREKFRDSMGTLQDGNGFEAIDYQHGHGCKRQDRAQVINNFRCLFPRRKEQKGERPGQDGDESDNQKCD</sequence>
<evidence type="ECO:0000313" key="4">
    <source>
        <dbReference type="Proteomes" id="UP000094271"/>
    </source>
</evidence>
<accession>A0A1E3U5A1</accession>
<organism evidence="2 4">
    <name type="scientific">Eisenbergiella tayi</name>
    <dbReference type="NCBI Taxonomy" id="1432052"/>
    <lineage>
        <taxon>Bacteria</taxon>
        <taxon>Bacillati</taxon>
        <taxon>Bacillota</taxon>
        <taxon>Clostridia</taxon>
        <taxon>Lachnospirales</taxon>
        <taxon>Lachnospiraceae</taxon>
        <taxon>Eisenbergiella</taxon>
    </lineage>
</organism>
<dbReference type="Proteomes" id="UP000094271">
    <property type="component" value="Unassembled WGS sequence"/>
</dbReference>
<reference evidence="2 4" key="2">
    <citation type="submission" date="2016-08" db="EMBL/GenBank/DDBJ databases">
        <authorList>
            <person name="Seilhamer J.J."/>
        </authorList>
    </citation>
    <scope>NUCLEOTIDE SEQUENCE [LARGE SCALE GENOMIC DNA]</scope>
    <source>
        <strain evidence="2 4">NML150140-1</strain>
    </source>
</reference>
<protein>
    <submittedName>
        <fullName evidence="2">Uncharacterized protein</fullName>
    </submittedName>
</protein>
<gene>
    <name evidence="2" type="ORF">BEI59_36205</name>
    <name evidence="3" type="ORF">BEI63_07725</name>
</gene>
<dbReference type="Proteomes" id="UP000094869">
    <property type="component" value="Unassembled WGS sequence"/>
</dbReference>
<dbReference type="EMBL" id="MEHA01000057">
    <property type="protein sequence ID" value="ODR33936.1"/>
    <property type="molecule type" value="Genomic_DNA"/>
</dbReference>
<evidence type="ECO:0000313" key="3">
    <source>
        <dbReference type="EMBL" id="ODR58853.1"/>
    </source>
</evidence>
<feature type="region of interest" description="Disordered" evidence="1">
    <location>
        <begin position="118"/>
        <end position="139"/>
    </location>
</feature>
<name>A0A1E3U5A1_9FIRM</name>